<evidence type="ECO:0000313" key="3">
    <source>
        <dbReference type="Proteomes" id="UP000288805"/>
    </source>
</evidence>
<dbReference type="InterPro" id="IPR028015">
    <property type="entry name" value="CCDC84-like"/>
</dbReference>
<feature type="region of interest" description="Disordered" evidence="1">
    <location>
        <begin position="34"/>
        <end position="74"/>
    </location>
</feature>
<gene>
    <name evidence="2" type="primary">TTL_0</name>
    <name evidence="2" type="ORF">CK203_004067</name>
</gene>
<sequence>MKTKQPEQRKTEFSLEILRLPKVARTGKKKELGETIEIQRRSRRQNERHRLKKRRKYVPTGETRAGKKRKNQNAALQCKTARFGSWSHKNEKRRSPLQGLVVRITMAGIGNPKPNLNSDTAKKMAKKKKSNNGEFEFCKVCNLSHNQGRRHNYFPNHTKSLSSFLSRFLSKLSDVRFSLKDPSPLRPEHASRNRLWCIFCDADIDELGSSFACNNAINHLASLDHLKNLKSFLWKHGGGMDRVDSFRVSEADLAKASLPQGIKLGLLLTVDAVSKVRYSAGNRWEKKCKLLKSTDASSSEGSCRPLLGPSNDIHNELNYENINNFDKNVVHSLESSLSNGVMPLQYHTNEIYQVSHSEFFGVPKVGSLLHDVTSFWPAETHSSTDLWNLKDLTVHRESQPPLCNSKRSSVDSYLSNGGCQRIEIAILHETLVPIKLFRIGSSRWGCNYGDACFPNRCLLKVISSSFQLQIVHSLKRWILDFLSFEMVYQVCRDERVANGGSSSQSLQYLTQICSKSPEEAEGNVHSGAPPPWFEATEGNKINVLQKPGFGSLTSPINKSGKSHKLNPKRVGAAWAERRKIELEMEKRGEIVTSNCDVNWLPNFGRVWQSGSRKESRKEFETEKQKLPKVENQSDLSIKIQPYISKRMFMQLPFLSCPDHIITCDASMQEEILQ</sequence>
<dbReference type="AlphaFoldDB" id="A0A438K9N7"/>
<evidence type="ECO:0000256" key="1">
    <source>
        <dbReference type="SAM" id="MobiDB-lite"/>
    </source>
</evidence>
<accession>A0A438K9N7</accession>
<evidence type="ECO:0000313" key="2">
    <source>
        <dbReference type="EMBL" id="RVX17887.1"/>
    </source>
</evidence>
<dbReference type="PANTHER" id="PTHR31198:SF1">
    <property type="entry name" value="CENTROSOMAL AT-AC SPLICING FACTOR"/>
    <property type="match status" value="1"/>
</dbReference>
<proteinExistence type="predicted"/>
<dbReference type="Proteomes" id="UP000288805">
    <property type="component" value="Unassembled WGS sequence"/>
</dbReference>
<feature type="compositionally biased region" description="Basic residues" evidence="1">
    <location>
        <begin position="41"/>
        <end position="57"/>
    </location>
</feature>
<protein>
    <submittedName>
        <fullName evidence="2">TITAN-like protein</fullName>
    </submittedName>
</protein>
<dbReference type="PANTHER" id="PTHR31198">
    <property type="entry name" value="COILED-COIL DOMAIN-CONTAINING PROTEIN 84"/>
    <property type="match status" value="1"/>
</dbReference>
<comment type="caution">
    <text evidence="2">The sequence shown here is derived from an EMBL/GenBank/DDBJ whole genome shotgun (WGS) entry which is preliminary data.</text>
</comment>
<organism evidence="2 3">
    <name type="scientific">Vitis vinifera</name>
    <name type="common">Grape</name>
    <dbReference type="NCBI Taxonomy" id="29760"/>
    <lineage>
        <taxon>Eukaryota</taxon>
        <taxon>Viridiplantae</taxon>
        <taxon>Streptophyta</taxon>
        <taxon>Embryophyta</taxon>
        <taxon>Tracheophyta</taxon>
        <taxon>Spermatophyta</taxon>
        <taxon>Magnoliopsida</taxon>
        <taxon>eudicotyledons</taxon>
        <taxon>Gunneridae</taxon>
        <taxon>Pentapetalae</taxon>
        <taxon>rosids</taxon>
        <taxon>Vitales</taxon>
        <taxon>Vitaceae</taxon>
        <taxon>Viteae</taxon>
        <taxon>Vitis</taxon>
    </lineage>
</organism>
<name>A0A438K9N7_VITVI</name>
<dbReference type="EMBL" id="QGNW01000012">
    <property type="protein sequence ID" value="RVX17887.1"/>
    <property type="molecule type" value="Genomic_DNA"/>
</dbReference>
<dbReference type="Pfam" id="PF14968">
    <property type="entry name" value="CCDC84"/>
    <property type="match status" value="1"/>
</dbReference>
<reference evidence="2 3" key="1">
    <citation type="journal article" date="2018" name="PLoS Genet.">
        <title>Population sequencing reveals clonal diversity and ancestral inbreeding in the grapevine cultivar Chardonnay.</title>
        <authorList>
            <person name="Roach M.J."/>
            <person name="Johnson D.L."/>
            <person name="Bohlmann J."/>
            <person name="van Vuuren H.J."/>
            <person name="Jones S.J."/>
            <person name="Pretorius I.S."/>
            <person name="Schmidt S.A."/>
            <person name="Borneman A.R."/>
        </authorList>
    </citation>
    <scope>NUCLEOTIDE SEQUENCE [LARGE SCALE GENOMIC DNA]</scope>
    <source>
        <strain evidence="3">cv. Chardonnay</strain>
        <tissue evidence="2">Leaf</tissue>
    </source>
</reference>